<dbReference type="AlphaFoldDB" id="A0A443PZ15"/>
<dbReference type="InterPro" id="IPR018467">
    <property type="entry name" value="CCT_CS"/>
</dbReference>
<comment type="similarity">
    <text evidence="1 2">Belongs to the TIFY/JAZ family.</text>
</comment>
<dbReference type="GO" id="GO:2000022">
    <property type="term" value="P:regulation of jasmonic acid mediated signaling pathway"/>
    <property type="evidence" value="ECO:0007669"/>
    <property type="project" value="UniProtKB-UniRule"/>
</dbReference>
<protein>
    <recommendedName>
        <fullName evidence="2">Protein TIFY</fullName>
    </recommendedName>
    <alternativeName>
        <fullName evidence="2">Jasmonate ZIM domain-containing protein</fullName>
    </alternativeName>
</protein>
<keyword evidence="2" id="KW-0539">Nucleus</keyword>
<dbReference type="GO" id="GO:0005634">
    <property type="term" value="C:nucleus"/>
    <property type="evidence" value="ECO:0007669"/>
    <property type="project" value="UniProtKB-SubCell"/>
</dbReference>
<comment type="subcellular location">
    <subcellularLocation>
        <location evidence="2">Nucleus</location>
    </subcellularLocation>
</comment>
<dbReference type="GO" id="GO:0009611">
    <property type="term" value="P:response to wounding"/>
    <property type="evidence" value="ECO:0007669"/>
    <property type="project" value="UniProtKB-UniRule"/>
</dbReference>
<evidence type="ECO:0000313" key="6">
    <source>
        <dbReference type="Proteomes" id="UP000283530"/>
    </source>
</evidence>
<dbReference type="OrthoDB" id="1939212at2759"/>
<evidence type="ECO:0000256" key="3">
    <source>
        <dbReference type="SAM" id="MobiDB-lite"/>
    </source>
</evidence>
<feature type="compositionally biased region" description="Low complexity" evidence="3">
    <location>
        <begin position="228"/>
        <end position="245"/>
    </location>
</feature>
<comment type="caution">
    <text evidence="5">The sequence shown here is derived from an EMBL/GenBank/DDBJ whole genome shotgun (WGS) entry which is preliminary data.</text>
</comment>
<dbReference type="GO" id="GO:0031347">
    <property type="term" value="P:regulation of defense response"/>
    <property type="evidence" value="ECO:0007669"/>
    <property type="project" value="UniProtKB-UniRule"/>
</dbReference>
<evidence type="ECO:0000259" key="4">
    <source>
        <dbReference type="PROSITE" id="PS51320"/>
    </source>
</evidence>
<sequence>MERDFLGLMSSSSKDVCIDHGFKGIAGMQWGGMSNNKVSSLSHFMPFKPIPKEGPTKVSSPSAFHSYGSTQKSFSLDRRSAHFSIPGCAVHATGLNETRTFPPVFNQSIPMAKSNPFIKIHGGVTGTNIAATSVKQQKEVFSIMGSSAGTYASRSISKTIPASAQLTIFHGGVVNVFDEVPLDKVQAIMFLAGNGSSMTANAAVPRTTQVQAMSPKPAVADGIRGNQSHATSPRSSLSSPTSVTSHMGAQSRRRSISTDNLVGGKALEGGCRLTPKAITSMESVLGTEMSDGIPIARKASLARFFEKRQERITNASPYFMKSHHFEKHVTSFPSSW</sequence>
<evidence type="ECO:0000256" key="2">
    <source>
        <dbReference type="RuleBase" id="RU369065"/>
    </source>
</evidence>
<dbReference type="Pfam" id="PF06200">
    <property type="entry name" value="tify"/>
    <property type="match status" value="1"/>
</dbReference>
<accession>A0A443PZ15</accession>
<gene>
    <name evidence="5" type="ORF">CKAN_02535900</name>
</gene>
<keyword evidence="6" id="KW-1185">Reference proteome</keyword>
<dbReference type="Proteomes" id="UP000283530">
    <property type="component" value="Unassembled WGS sequence"/>
</dbReference>
<comment type="function">
    <text evidence="2">Repressor of jasmonate responses.</text>
</comment>
<keyword evidence="2" id="KW-1184">Jasmonic acid signaling pathway</keyword>
<dbReference type="InterPro" id="IPR040390">
    <property type="entry name" value="TIFY/JAZ"/>
</dbReference>
<feature type="domain" description="Tify" evidence="4">
    <location>
        <begin position="159"/>
        <end position="194"/>
    </location>
</feature>
<dbReference type="Pfam" id="PF09425">
    <property type="entry name" value="Jas_motif"/>
    <property type="match status" value="1"/>
</dbReference>
<reference evidence="5 6" key="1">
    <citation type="journal article" date="2019" name="Nat. Plants">
        <title>Stout camphor tree genome fills gaps in understanding of flowering plant genome evolution.</title>
        <authorList>
            <person name="Chaw S.M."/>
            <person name="Liu Y.C."/>
            <person name="Wu Y.W."/>
            <person name="Wang H.Y."/>
            <person name="Lin C.I."/>
            <person name="Wu C.S."/>
            <person name="Ke H.M."/>
            <person name="Chang L.Y."/>
            <person name="Hsu C.Y."/>
            <person name="Yang H.T."/>
            <person name="Sudianto E."/>
            <person name="Hsu M.H."/>
            <person name="Wu K.P."/>
            <person name="Wang L.N."/>
            <person name="Leebens-Mack J.H."/>
            <person name="Tsai I.J."/>
        </authorList>
    </citation>
    <scope>NUCLEOTIDE SEQUENCE [LARGE SCALE GENOMIC DNA]</scope>
    <source>
        <strain evidence="6">cv. Chaw 1501</strain>
        <tissue evidence="5">Young leaves</tissue>
    </source>
</reference>
<feature type="region of interest" description="Disordered" evidence="3">
    <location>
        <begin position="219"/>
        <end position="256"/>
    </location>
</feature>
<dbReference type="PANTHER" id="PTHR33077">
    <property type="entry name" value="PROTEIN TIFY 4A-RELATED-RELATED"/>
    <property type="match status" value="1"/>
</dbReference>
<proteinExistence type="inferred from homology"/>
<name>A0A443PZ15_9MAGN</name>
<dbReference type="STRING" id="337451.A0A443PZ15"/>
<comment type="domain">
    <text evidence="2">The jas domain is required for interaction with COI1.</text>
</comment>
<dbReference type="InterPro" id="IPR010399">
    <property type="entry name" value="Tify_dom"/>
</dbReference>
<organism evidence="5 6">
    <name type="scientific">Cinnamomum micranthum f. kanehirae</name>
    <dbReference type="NCBI Taxonomy" id="337451"/>
    <lineage>
        <taxon>Eukaryota</taxon>
        <taxon>Viridiplantae</taxon>
        <taxon>Streptophyta</taxon>
        <taxon>Embryophyta</taxon>
        <taxon>Tracheophyta</taxon>
        <taxon>Spermatophyta</taxon>
        <taxon>Magnoliopsida</taxon>
        <taxon>Magnoliidae</taxon>
        <taxon>Laurales</taxon>
        <taxon>Lauraceae</taxon>
        <taxon>Cinnamomum</taxon>
    </lineage>
</organism>
<dbReference type="EMBL" id="QPKB01000011">
    <property type="protein sequence ID" value="RWR95995.1"/>
    <property type="molecule type" value="Genomic_DNA"/>
</dbReference>
<dbReference type="PANTHER" id="PTHR33077:SF90">
    <property type="entry name" value="PROTEIN TIFY 7"/>
    <property type="match status" value="1"/>
</dbReference>
<evidence type="ECO:0000256" key="1">
    <source>
        <dbReference type="ARBA" id="ARBA00008614"/>
    </source>
</evidence>
<dbReference type="PROSITE" id="PS51320">
    <property type="entry name" value="TIFY"/>
    <property type="match status" value="1"/>
</dbReference>
<dbReference type="SMART" id="SM00979">
    <property type="entry name" value="TIFY"/>
    <property type="match status" value="1"/>
</dbReference>
<evidence type="ECO:0000313" key="5">
    <source>
        <dbReference type="EMBL" id="RWR95995.1"/>
    </source>
</evidence>